<evidence type="ECO:0000313" key="3">
    <source>
        <dbReference type="Proteomes" id="UP000596092"/>
    </source>
</evidence>
<dbReference type="PANTHER" id="PTHR30283">
    <property type="entry name" value="PEROXIDE STRESS RESPONSE PROTEIN YAAA"/>
    <property type="match status" value="1"/>
</dbReference>
<reference evidence="2 3" key="1">
    <citation type="submission" date="2020-05" db="EMBL/GenBank/DDBJ databases">
        <title>Complete genome of Desulfobulbus oligotrophicus.</title>
        <authorList>
            <person name="Podar M."/>
        </authorList>
    </citation>
    <scope>NUCLEOTIDE SEQUENCE [LARGE SCALE GENOMIC DNA]</scope>
    <source>
        <strain evidence="2 3">Prop6</strain>
    </source>
</reference>
<comment type="similarity">
    <text evidence="1">Belongs to the UPF0246 family.</text>
</comment>
<dbReference type="PANTHER" id="PTHR30283:SF4">
    <property type="entry name" value="PEROXIDE STRESS RESISTANCE PROTEIN YAAA"/>
    <property type="match status" value="1"/>
</dbReference>
<keyword evidence="3" id="KW-1185">Reference proteome</keyword>
<dbReference type="HAMAP" id="MF_00652">
    <property type="entry name" value="UPF0246"/>
    <property type="match status" value="1"/>
</dbReference>
<evidence type="ECO:0000313" key="2">
    <source>
        <dbReference type="EMBL" id="QQG66463.1"/>
    </source>
</evidence>
<dbReference type="Pfam" id="PF03883">
    <property type="entry name" value="H2O2_YaaD"/>
    <property type="match status" value="1"/>
</dbReference>
<organism evidence="2 3">
    <name type="scientific">Desulfobulbus oligotrophicus</name>
    <dbReference type="NCBI Taxonomy" id="1909699"/>
    <lineage>
        <taxon>Bacteria</taxon>
        <taxon>Pseudomonadati</taxon>
        <taxon>Thermodesulfobacteriota</taxon>
        <taxon>Desulfobulbia</taxon>
        <taxon>Desulfobulbales</taxon>
        <taxon>Desulfobulbaceae</taxon>
        <taxon>Desulfobulbus</taxon>
    </lineage>
</organism>
<protein>
    <recommendedName>
        <fullName evidence="1">UPF0246 protein HP555_11590</fullName>
    </recommendedName>
</protein>
<dbReference type="Proteomes" id="UP000596092">
    <property type="component" value="Chromosome"/>
</dbReference>
<dbReference type="KEGG" id="dog:HP555_11590"/>
<dbReference type="GO" id="GO:0033194">
    <property type="term" value="P:response to hydroperoxide"/>
    <property type="evidence" value="ECO:0007669"/>
    <property type="project" value="TreeGrafter"/>
</dbReference>
<dbReference type="InterPro" id="IPR005583">
    <property type="entry name" value="YaaA"/>
</dbReference>
<dbReference type="GO" id="GO:0005829">
    <property type="term" value="C:cytosol"/>
    <property type="evidence" value="ECO:0007669"/>
    <property type="project" value="TreeGrafter"/>
</dbReference>
<dbReference type="AlphaFoldDB" id="A0A7T5VEL3"/>
<accession>A0A7T5VEL3</accession>
<dbReference type="RefSeq" id="WP_199262668.1">
    <property type="nucleotide sequence ID" value="NZ_CP054140.1"/>
</dbReference>
<evidence type="ECO:0000256" key="1">
    <source>
        <dbReference type="HAMAP-Rule" id="MF_00652"/>
    </source>
</evidence>
<dbReference type="EMBL" id="CP054140">
    <property type="protein sequence ID" value="QQG66463.1"/>
    <property type="molecule type" value="Genomic_DNA"/>
</dbReference>
<sequence length="256" mass="28910">MLILSPSKGQQQSTAPPGVITTVPEFLPQAKQLLASLRTLSPDELTALMRLGPSLAERTYAQLHTMELDSLLTAGSPALLTFRGTAFHGINARQCSAADLTFAQQHVRILSGLHGVLRPLDRILPYRLEMGTPMPNEQGKTLYAYWAERITTHLNKALAQEQQPLLINLASQEYARSVLRSQLIAPWLDIQFKEENGEQLKTVTIYTKKARGLMAGFFIRHRLRDPEELKGFTEDRYRFRPELSTDQVWLFTRPAS</sequence>
<gene>
    <name evidence="2" type="ORF">HP555_11590</name>
</gene>
<name>A0A7T5VEL3_9BACT</name>
<proteinExistence type="inferred from homology"/>